<feature type="domain" description="HTH cro/C1-type" evidence="4">
    <location>
        <begin position="7"/>
        <end position="64"/>
    </location>
</feature>
<dbReference type="SUPFAM" id="SSF47413">
    <property type="entry name" value="lambda repressor-like DNA-binding domains"/>
    <property type="match status" value="1"/>
</dbReference>
<dbReference type="SMART" id="SM00530">
    <property type="entry name" value="HTH_XRE"/>
    <property type="match status" value="1"/>
</dbReference>
<keyword evidence="3" id="KW-0804">Transcription</keyword>
<accession>A0A1G5EAY1</accession>
<dbReference type="OrthoDB" id="2475196at2"/>
<evidence type="ECO:0000259" key="4">
    <source>
        <dbReference type="PROSITE" id="PS50943"/>
    </source>
</evidence>
<sequence>MNIGQVIAQNRKSKGLSQIDVAKELGRFDIHVGNAAISAWEKGINMPTANQFLALCQILEINDIYTEFIGENPNDPFRNLNDDGIIKVYDYIDLLEASGKYDKKSSKVIPMEGRIMKIALTSASAGTGNFLDDENFDEIEIFDHVPRKASFGVHLDGDSMEPKFKNEQLVWIEQTDCLESGDLGLFFLDGLTYFKKFVKKETGTFLVSLNAKYKPIEVGEYSTFKIFGRLATD</sequence>
<evidence type="ECO:0000256" key="2">
    <source>
        <dbReference type="ARBA" id="ARBA00023125"/>
    </source>
</evidence>
<protein>
    <submittedName>
        <fullName evidence="5">Helix-turn-helix domain-containing protein</fullName>
    </submittedName>
</protein>
<dbReference type="PROSITE" id="PS50943">
    <property type="entry name" value="HTH_CROC1"/>
    <property type="match status" value="1"/>
</dbReference>
<proteinExistence type="predicted"/>
<dbReference type="InterPro" id="IPR015927">
    <property type="entry name" value="Peptidase_S24_S26A/B/C"/>
</dbReference>
<keyword evidence="6" id="KW-1185">Reference proteome</keyword>
<dbReference type="RefSeq" id="WP_074462466.1">
    <property type="nucleotide sequence ID" value="NZ_FMUR01000010.1"/>
</dbReference>
<evidence type="ECO:0000256" key="3">
    <source>
        <dbReference type="ARBA" id="ARBA00023163"/>
    </source>
</evidence>
<dbReference type="Pfam" id="PF00717">
    <property type="entry name" value="Peptidase_S24"/>
    <property type="match status" value="1"/>
</dbReference>
<evidence type="ECO:0000256" key="1">
    <source>
        <dbReference type="ARBA" id="ARBA00023015"/>
    </source>
</evidence>
<dbReference type="InterPro" id="IPR001387">
    <property type="entry name" value="Cro/C1-type_HTH"/>
</dbReference>
<dbReference type="Gene3D" id="2.10.109.10">
    <property type="entry name" value="Umud Fragment, subunit A"/>
    <property type="match status" value="1"/>
</dbReference>
<dbReference type="CDD" id="cd00093">
    <property type="entry name" value="HTH_XRE"/>
    <property type="match status" value="1"/>
</dbReference>
<name>A0A1G5EAY1_9FIRM</name>
<dbReference type="Pfam" id="PF01381">
    <property type="entry name" value="HTH_3"/>
    <property type="match status" value="1"/>
</dbReference>
<dbReference type="CDD" id="cd06529">
    <property type="entry name" value="S24_LexA-like"/>
    <property type="match status" value="1"/>
</dbReference>
<evidence type="ECO:0000313" key="6">
    <source>
        <dbReference type="Proteomes" id="UP000183047"/>
    </source>
</evidence>
<dbReference type="SUPFAM" id="SSF51306">
    <property type="entry name" value="LexA/Signal peptidase"/>
    <property type="match status" value="1"/>
</dbReference>
<dbReference type="GO" id="GO:0003677">
    <property type="term" value="F:DNA binding"/>
    <property type="evidence" value="ECO:0007669"/>
    <property type="project" value="UniProtKB-KW"/>
</dbReference>
<dbReference type="EMBL" id="FMUR01000010">
    <property type="protein sequence ID" value="SCY24122.1"/>
    <property type="molecule type" value="Genomic_DNA"/>
</dbReference>
<gene>
    <name evidence="5" type="ORF">SAMN02910451_01889</name>
</gene>
<evidence type="ECO:0000313" key="5">
    <source>
        <dbReference type="EMBL" id="SCY24122.1"/>
    </source>
</evidence>
<reference evidence="6" key="1">
    <citation type="submission" date="2016-10" db="EMBL/GenBank/DDBJ databases">
        <authorList>
            <person name="Varghese N."/>
            <person name="Submissions S."/>
        </authorList>
    </citation>
    <scope>NUCLEOTIDE SEQUENCE [LARGE SCALE GENOMIC DNA]</scope>
    <source>
        <strain evidence="6">XBD2006</strain>
    </source>
</reference>
<dbReference type="InterPro" id="IPR010982">
    <property type="entry name" value="Lambda_DNA-bd_dom_sf"/>
</dbReference>
<dbReference type="AlphaFoldDB" id="A0A1G5EAY1"/>
<dbReference type="PANTHER" id="PTHR40661:SF1">
    <property type="entry name" value="HTH CRO_C1-TYPE DOMAIN-CONTAINING PROTEIN"/>
    <property type="match status" value="1"/>
</dbReference>
<dbReference type="InterPro" id="IPR039418">
    <property type="entry name" value="LexA-like"/>
</dbReference>
<dbReference type="InterPro" id="IPR036286">
    <property type="entry name" value="LexA/Signal_pep-like_sf"/>
</dbReference>
<keyword evidence="2" id="KW-0238">DNA-binding</keyword>
<keyword evidence="1" id="KW-0805">Transcription regulation</keyword>
<dbReference type="Proteomes" id="UP000183047">
    <property type="component" value="Unassembled WGS sequence"/>
</dbReference>
<dbReference type="Gene3D" id="1.10.260.40">
    <property type="entry name" value="lambda repressor-like DNA-binding domains"/>
    <property type="match status" value="1"/>
</dbReference>
<organism evidence="5 6">
    <name type="scientific">Butyrivibrio hungatei</name>
    <dbReference type="NCBI Taxonomy" id="185008"/>
    <lineage>
        <taxon>Bacteria</taxon>
        <taxon>Bacillati</taxon>
        <taxon>Bacillota</taxon>
        <taxon>Clostridia</taxon>
        <taxon>Lachnospirales</taxon>
        <taxon>Lachnospiraceae</taxon>
        <taxon>Butyrivibrio</taxon>
    </lineage>
</organism>
<dbReference type="PANTHER" id="PTHR40661">
    <property type="match status" value="1"/>
</dbReference>